<dbReference type="Pfam" id="PF01464">
    <property type="entry name" value="SLT"/>
    <property type="match status" value="1"/>
</dbReference>
<feature type="repeat" description="TPR" evidence="4">
    <location>
        <begin position="213"/>
        <end position="246"/>
    </location>
</feature>
<dbReference type="InterPro" id="IPR008258">
    <property type="entry name" value="Transglycosylase_SLT_dom_1"/>
</dbReference>
<dbReference type="PROSITE" id="PS50005">
    <property type="entry name" value="TPR"/>
    <property type="match status" value="1"/>
</dbReference>
<keyword evidence="3 5" id="KW-0732">Signal</keyword>
<comment type="similarity">
    <text evidence="1">Belongs to the transglycosylase Slt family.</text>
</comment>
<dbReference type="InterPro" id="IPR023346">
    <property type="entry name" value="Lysozyme-like_dom_sf"/>
</dbReference>
<dbReference type="Gene3D" id="1.25.20.10">
    <property type="entry name" value="Bacterial muramidases"/>
    <property type="match status" value="1"/>
</dbReference>
<dbReference type="SUPFAM" id="SSF48435">
    <property type="entry name" value="Bacterial muramidases"/>
    <property type="match status" value="1"/>
</dbReference>
<dbReference type="GO" id="GO:0042597">
    <property type="term" value="C:periplasmic space"/>
    <property type="evidence" value="ECO:0007669"/>
    <property type="project" value="InterPro"/>
</dbReference>
<comment type="similarity">
    <text evidence="2">Belongs to the virb1 family.</text>
</comment>
<proteinExistence type="inferred from homology"/>
<gene>
    <name evidence="7" type="ORF">IAC77_01185</name>
</gene>
<evidence type="ECO:0000313" key="7">
    <source>
        <dbReference type="EMBL" id="MBO8407057.1"/>
    </source>
</evidence>
<evidence type="ECO:0000256" key="2">
    <source>
        <dbReference type="ARBA" id="ARBA00009387"/>
    </source>
</evidence>
<dbReference type="PANTHER" id="PTHR37423">
    <property type="entry name" value="SOLUBLE LYTIC MUREIN TRANSGLYCOSYLASE-RELATED"/>
    <property type="match status" value="1"/>
</dbReference>
<dbReference type="EMBL" id="JADINE010000017">
    <property type="protein sequence ID" value="MBO8407057.1"/>
    <property type="molecule type" value="Genomic_DNA"/>
</dbReference>
<dbReference type="CDD" id="cd13401">
    <property type="entry name" value="Slt70-like"/>
    <property type="match status" value="1"/>
</dbReference>
<dbReference type="InterPro" id="IPR008939">
    <property type="entry name" value="Lytic_TGlycosylase_superhlx_U"/>
</dbReference>
<dbReference type="GO" id="GO:0008933">
    <property type="term" value="F:peptidoglycan lytic transglycosylase activity"/>
    <property type="evidence" value="ECO:0007669"/>
    <property type="project" value="InterPro"/>
</dbReference>
<evidence type="ECO:0000256" key="1">
    <source>
        <dbReference type="ARBA" id="ARBA00007734"/>
    </source>
</evidence>
<feature type="signal peptide" evidence="5">
    <location>
        <begin position="1"/>
        <end position="19"/>
    </location>
</feature>
<dbReference type="GO" id="GO:0016020">
    <property type="term" value="C:membrane"/>
    <property type="evidence" value="ECO:0007669"/>
    <property type="project" value="InterPro"/>
</dbReference>
<name>A0A940IBJ8_9PROT</name>
<dbReference type="GO" id="GO:0004553">
    <property type="term" value="F:hydrolase activity, hydrolyzing O-glycosyl compounds"/>
    <property type="evidence" value="ECO:0007669"/>
    <property type="project" value="InterPro"/>
</dbReference>
<protein>
    <submittedName>
        <fullName evidence="7">Lytic transglycosylase domain-containing protein</fullName>
    </submittedName>
</protein>
<evidence type="ECO:0000256" key="5">
    <source>
        <dbReference type="SAM" id="SignalP"/>
    </source>
</evidence>
<dbReference type="SUPFAM" id="SSF53955">
    <property type="entry name" value="Lysozyme-like"/>
    <property type="match status" value="1"/>
</dbReference>
<sequence length="576" mass="65592">MKKIFTFLIAIFLPVAAVAADLPDIDVLSDADASLYTQIFMLQDEEEISAAQKLEKQLSDPLLMNEVLYQRYISDTYRTRGRELVAWMEKYYDMPGAERMAKLAKIKQATVRKPYVPRTISGGASIETAQSETWTAKKYTGDTNTKINKFKRAIRSGATKTARLILEDSSFKRKLTESDYGRLAGRLSFIYYTNGEFELAKKWGFVASDAKSEYGMWAMGLLYFKEEKYDESEKYFSAILDLEQINNARKTEAAFWAGRAADAAGHRSDAKKYWKIAAVHPMAFYGALSSVMLGRTPRYEFFEQDCTDEDIDTLRETKYGKVALGLLQVGQKDRAELYLKYMITSKVTDRTLHAINSVATAYGLPRVSIQASSLIKDRGILEIDDNIIYSAQYPLPDWEPMGGWSIDRALLLAITKQESGFRANAKSGAGANGLMQIMPSTAKRVARENKVDMSDIDMLNPEHNMFLGQQYIVDLLSHPNIKNNIIKMLAAYNAGMGTLVDFEKNFETYDPLLYIESFPTYETRSYIKRVMSNMWLYRARLDQPLTTMRDLADGEWPLYNSEDEYVQKQIADRMAI</sequence>
<evidence type="ECO:0000313" key="8">
    <source>
        <dbReference type="Proteomes" id="UP000721442"/>
    </source>
</evidence>
<reference evidence="7" key="2">
    <citation type="journal article" date="2021" name="PeerJ">
        <title>Extensive microbial diversity within the chicken gut microbiome revealed by metagenomics and culture.</title>
        <authorList>
            <person name="Gilroy R."/>
            <person name="Ravi A."/>
            <person name="Getino M."/>
            <person name="Pursley I."/>
            <person name="Horton D.L."/>
            <person name="Alikhan N.F."/>
            <person name="Baker D."/>
            <person name="Gharbi K."/>
            <person name="Hall N."/>
            <person name="Watson M."/>
            <person name="Adriaenssens E.M."/>
            <person name="Foster-Nyarko E."/>
            <person name="Jarju S."/>
            <person name="Secka A."/>
            <person name="Antonio M."/>
            <person name="Oren A."/>
            <person name="Chaudhuri R.R."/>
            <person name="La Ragione R."/>
            <person name="Hildebrand F."/>
            <person name="Pallen M.J."/>
        </authorList>
    </citation>
    <scope>NUCLEOTIDE SEQUENCE</scope>
    <source>
        <strain evidence="7">B1-16210</strain>
    </source>
</reference>
<dbReference type="InterPro" id="IPR019734">
    <property type="entry name" value="TPR_rpt"/>
</dbReference>
<dbReference type="PROSITE" id="PS00922">
    <property type="entry name" value="TRANSGLYCOSYLASE"/>
    <property type="match status" value="1"/>
</dbReference>
<comment type="caution">
    <text evidence="7">The sequence shown here is derived from an EMBL/GenBank/DDBJ whole genome shotgun (WGS) entry which is preliminary data.</text>
</comment>
<evidence type="ECO:0000259" key="6">
    <source>
        <dbReference type="Pfam" id="PF01464"/>
    </source>
</evidence>
<dbReference type="AlphaFoldDB" id="A0A940IBJ8"/>
<evidence type="ECO:0000256" key="4">
    <source>
        <dbReference type="PROSITE-ProRule" id="PRU00339"/>
    </source>
</evidence>
<dbReference type="Proteomes" id="UP000721442">
    <property type="component" value="Unassembled WGS sequence"/>
</dbReference>
<dbReference type="PANTHER" id="PTHR37423:SF2">
    <property type="entry name" value="MEMBRANE-BOUND LYTIC MUREIN TRANSGLYCOSYLASE C"/>
    <property type="match status" value="1"/>
</dbReference>
<dbReference type="InterPro" id="IPR000189">
    <property type="entry name" value="Transglyc_AS"/>
</dbReference>
<feature type="chain" id="PRO_5038082600" evidence="5">
    <location>
        <begin position="20"/>
        <end position="576"/>
    </location>
</feature>
<dbReference type="Gene3D" id="1.10.530.10">
    <property type="match status" value="1"/>
</dbReference>
<organism evidence="7 8">
    <name type="scientific">Candidatus Enterousia excrementavium</name>
    <dbReference type="NCBI Taxonomy" id="2840789"/>
    <lineage>
        <taxon>Bacteria</taxon>
        <taxon>Pseudomonadati</taxon>
        <taxon>Pseudomonadota</taxon>
        <taxon>Alphaproteobacteria</taxon>
        <taxon>Candidatus Enterousia</taxon>
    </lineage>
</organism>
<dbReference type="GO" id="GO:0000270">
    <property type="term" value="P:peptidoglycan metabolic process"/>
    <property type="evidence" value="ECO:0007669"/>
    <property type="project" value="InterPro"/>
</dbReference>
<reference evidence="7" key="1">
    <citation type="submission" date="2020-10" db="EMBL/GenBank/DDBJ databases">
        <authorList>
            <person name="Gilroy R."/>
        </authorList>
    </citation>
    <scope>NUCLEOTIDE SEQUENCE</scope>
    <source>
        <strain evidence="7">B1-16210</strain>
    </source>
</reference>
<evidence type="ECO:0000256" key="3">
    <source>
        <dbReference type="ARBA" id="ARBA00022729"/>
    </source>
</evidence>
<accession>A0A940IBJ8</accession>
<keyword evidence="4" id="KW-0802">TPR repeat</keyword>
<feature type="domain" description="Transglycosylase SLT" evidence="6">
    <location>
        <begin position="404"/>
        <end position="506"/>
    </location>
</feature>